<proteinExistence type="predicted"/>
<dbReference type="EMBL" id="UINC01155755">
    <property type="protein sequence ID" value="SVD51793.1"/>
    <property type="molecule type" value="Genomic_DNA"/>
</dbReference>
<dbReference type="AlphaFoldDB" id="A0A382VZ62"/>
<accession>A0A382VZ62</accession>
<name>A0A382VZ62_9ZZZZ</name>
<gene>
    <name evidence="1" type="ORF">METZ01_LOCUS404647</name>
</gene>
<reference evidence="1" key="1">
    <citation type="submission" date="2018-05" db="EMBL/GenBank/DDBJ databases">
        <authorList>
            <person name="Lanie J.A."/>
            <person name="Ng W.-L."/>
            <person name="Kazmierczak K.M."/>
            <person name="Andrzejewski T.M."/>
            <person name="Davidsen T.M."/>
            <person name="Wayne K.J."/>
            <person name="Tettelin H."/>
            <person name="Glass J.I."/>
            <person name="Rusch D."/>
            <person name="Podicherti R."/>
            <person name="Tsui H.-C.T."/>
            <person name="Winkler M.E."/>
        </authorList>
    </citation>
    <scope>NUCLEOTIDE SEQUENCE</scope>
</reference>
<sequence length="106" mass="12426">MYQNKDGHYLTLKIHRDDIPEEIIRDDINCRYYVTVTPIGDDERPAPHRVRSRGETVVAEAGKLSRSTEFQSFLVETGYIQEQDLYPVEPDYPNIDEYKEDITAQF</sequence>
<feature type="non-terminal residue" evidence="1">
    <location>
        <position position="106"/>
    </location>
</feature>
<protein>
    <submittedName>
        <fullName evidence="1">Uncharacterized protein</fullName>
    </submittedName>
</protein>
<evidence type="ECO:0000313" key="1">
    <source>
        <dbReference type="EMBL" id="SVD51793.1"/>
    </source>
</evidence>
<organism evidence="1">
    <name type="scientific">marine metagenome</name>
    <dbReference type="NCBI Taxonomy" id="408172"/>
    <lineage>
        <taxon>unclassified sequences</taxon>
        <taxon>metagenomes</taxon>
        <taxon>ecological metagenomes</taxon>
    </lineage>
</organism>